<dbReference type="InterPro" id="IPR045617">
    <property type="entry name" value="DUF6445"/>
</dbReference>
<dbReference type="OrthoDB" id="4048724at2"/>
<dbReference type="AlphaFoldDB" id="A0A0U2MNU8"/>
<dbReference type="Proteomes" id="UP000065261">
    <property type="component" value="Chromosome I"/>
</dbReference>
<organism evidence="1">
    <name type="scientific">Pseudoalteromonas translucida KMM 520</name>
    <dbReference type="NCBI Taxonomy" id="1315283"/>
    <lineage>
        <taxon>Bacteria</taxon>
        <taxon>Pseudomonadati</taxon>
        <taxon>Pseudomonadota</taxon>
        <taxon>Gammaproteobacteria</taxon>
        <taxon>Alteromonadales</taxon>
        <taxon>Pseudoalteromonadaceae</taxon>
        <taxon>Pseudoalteromonas</taxon>
    </lineage>
</organism>
<reference evidence="1 2" key="1">
    <citation type="submission" date="2015-03" db="EMBL/GenBank/DDBJ databases">
        <authorList>
            <person name="Murphy D."/>
        </authorList>
    </citation>
    <scope>NUCLEOTIDE SEQUENCE [LARGE SCALE GENOMIC DNA]</scope>
    <source>
        <strain evidence="1 2">KMM 520</strain>
    </source>
</reference>
<dbReference type="KEGG" id="ptn:PTRA_a1338"/>
<gene>
    <name evidence="1" type="ORF">PTRA_a1338</name>
</gene>
<sequence>MKNLTLNPNMNIKKLIVPGTRLYVYIIDDFLLDMTSVMNFAHNIAYFHPMFADNSYYPGVRDNMPQPYLRLLQTFFEGNILPDITNKSDYAVVVHKCLLSLIACKPANLLIDQKIPHIDSCDERDYAFVHYLSDKDLGGTSIYKYTPENIIEFKQSDKPLLASMVNNAKQKHSEHKGYIVDTTCLFEQVLKIEAKFNRLVIYQGNLLHSANITSTNSYCKDTKVGRLSIASFASIKPII</sequence>
<proteinExistence type="predicted"/>
<dbReference type="PATRIC" id="fig|1315283.4.peg.1158"/>
<dbReference type="EMBL" id="CP011034">
    <property type="protein sequence ID" value="ALS32564.1"/>
    <property type="molecule type" value="Genomic_DNA"/>
</dbReference>
<dbReference type="RefSeq" id="WP_058373027.1">
    <property type="nucleotide sequence ID" value="NZ_CP011034.1"/>
</dbReference>
<evidence type="ECO:0000313" key="1">
    <source>
        <dbReference type="EMBL" id="ALS32564.1"/>
    </source>
</evidence>
<dbReference type="Pfam" id="PF20043">
    <property type="entry name" value="DUF6445"/>
    <property type="match status" value="1"/>
</dbReference>
<protein>
    <submittedName>
        <fullName evidence="1">Uncharacterized protein</fullName>
    </submittedName>
</protein>
<accession>A0A0U2MNU8</accession>
<name>A0A0U2MNU8_9GAMM</name>
<evidence type="ECO:0000313" key="2">
    <source>
        <dbReference type="Proteomes" id="UP000065261"/>
    </source>
</evidence>